<dbReference type="GeneID" id="14873421"/>
<proteinExistence type="predicted"/>
<dbReference type="Proteomes" id="UP000007797">
    <property type="component" value="Unassembled WGS sequence"/>
</dbReference>
<dbReference type="Pfam" id="PF01394">
    <property type="entry name" value="Clathrin_propel"/>
    <property type="match status" value="1"/>
</dbReference>
<dbReference type="GO" id="GO:0030130">
    <property type="term" value="C:clathrin coat of trans-Golgi network vesicle"/>
    <property type="evidence" value="ECO:0007669"/>
    <property type="project" value="InterPro"/>
</dbReference>
<dbReference type="GO" id="GO:0032051">
    <property type="term" value="F:clathrin light chain binding"/>
    <property type="evidence" value="ECO:0007669"/>
    <property type="project" value="TreeGrafter"/>
</dbReference>
<dbReference type="GO" id="GO:0006898">
    <property type="term" value="P:receptor-mediated endocytosis"/>
    <property type="evidence" value="ECO:0007669"/>
    <property type="project" value="TreeGrafter"/>
</dbReference>
<dbReference type="Gene3D" id="2.130.10.110">
    <property type="entry name" value="Clathrin heavy-chain terminal domain"/>
    <property type="match status" value="1"/>
</dbReference>
<evidence type="ECO:0000313" key="2">
    <source>
        <dbReference type="Proteomes" id="UP000007797"/>
    </source>
</evidence>
<evidence type="ECO:0000313" key="1">
    <source>
        <dbReference type="EMBL" id="EGG20649.1"/>
    </source>
</evidence>
<dbReference type="GO" id="GO:0006886">
    <property type="term" value="P:intracellular protein transport"/>
    <property type="evidence" value="ECO:0007669"/>
    <property type="project" value="InterPro"/>
</dbReference>
<dbReference type="PANTHER" id="PTHR10292:SF1">
    <property type="entry name" value="CLATHRIN HEAVY CHAIN"/>
    <property type="match status" value="1"/>
</dbReference>
<dbReference type="GO" id="GO:0030132">
    <property type="term" value="C:clathrin coat of coated pit"/>
    <property type="evidence" value="ECO:0007669"/>
    <property type="project" value="InterPro"/>
</dbReference>
<dbReference type="AlphaFoldDB" id="F4PSA3"/>
<dbReference type="STRING" id="1054147.F4PSA3"/>
<protein>
    <submittedName>
        <fullName evidence="1">Clathrin heavy chain</fullName>
    </submittedName>
</protein>
<dbReference type="RefSeq" id="XP_004358499.1">
    <property type="nucleotide sequence ID" value="XM_004358442.1"/>
</dbReference>
<accession>F4PSA3</accession>
<organism evidence="1 2">
    <name type="scientific">Cavenderia fasciculata</name>
    <name type="common">Slime mold</name>
    <name type="synonym">Dictyostelium fasciculatum</name>
    <dbReference type="NCBI Taxonomy" id="261658"/>
    <lineage>
        <taxon>Eukaryota</taxon>
        <taxon>Amoebozoa</taxon>
        <taxon>Evosea</taxon>
        <taxon>Eumycetozoa</taxon>
        <taxon>Dictyostelia</taxon>
        <taxon>Acytosteliales</taxon>
        <taxon>Cavenderiaceae</taxon>
        <taxon>Cavenderia</taxon>
    </lineage>
</organism>
<reference evidence="2" key="1">
    <citation type="journal article" date="2011" name="Genome Res.">
        <title>Phylogeny-wide analysis of social amoeba genomes highlights ancient origins for complex intercellular communication.</title>
        <authorList>
            <person name="Heidel A.J."/>
            <person name="Lawal H.M."/>
            <person name="Felder M."/>
            <person name="Schilde C."/>
            <person name="Helps N.R."/>
            <person name="Tunggal B."/>
            <person name="Rivero F."/>
            <person name="John U."/>
            <person name="Schleicher M."/>
            <person name="Eichinger L."/>
            <person name="Platzer M."/>
            <person name="Noegel A.A."/>
            <person name="Schaap P."/>
            <person name="Gloeckner G."/>
        </authorList>
    </citation>
    <scope>NUCLEOTIDE SEQUENCE [LARGE SCALE GENOMIC DNA]</scope>
    <source>
        <strain evidence="2">SH3</strain>
    </source>
</reference>
<dbReference type="OrthoDB" id="2113814at2759"/>
<dbReference type="InterPro" id="IPR022365">
    <property type="entry name" value="Clathrin_H-chain_propeller_rpt"/>
</dbReference>
<dbReference type="KEGG" id="dfa:DFA_00510"/>
<dbReference type="EMBL" id="GL883010">
    <property type="protein sequence ID" value="EGG20649.1"/>
    <property type="molecule type" value="Genomic_DNA"/>
</dbReference>
<sequence length="86" mass="9458">MAQTLPIVFKEVLQLSNLGIGAQSIGFATLTMESEKYICIRETGTDENNNVVIIDTDNPSQILRKQIKADNAIMNPKEPILALKGK</sequence>
<dbReference type="GO" id="GO:0071439">
    <property type="term" value="C:clathrin complex"/>
    <property type="evidence" value="ECO:0007669"/>
    <property type="project" value="TreeGrafter"/>
</dbReference>
<dbReference type="GO" id="GO:0005198">
    <property type="term" value="F:structural molecule activity"/>
    <property type="evidence" value="ECO:0007669"/>
    <property type="project" value="InterPro"/>
</dbReference>
<dbReference type="InterPro" id="IPR016025">
    <property type="entry name" value="Clathrin_H-chain_N"/>
</dbReference>
<name>F4PSA3_CACFS</name>
<dbReference type="SUPFAM" id="SSF50989">
    <property type="entry name" value="Clathrin heavy-chain terminal domain"/>
    <property type="match status" value="1"/>
</dbReference>
<gene>
    <name evidence="1" type="ORF">DFA_00510</name>
</gene>
<dbReference type="PANTHER" id="PTHR10292">
    <property type="entry name" value="CLATHRIN HEAVY CHAIN RELATED"/>
    <property type="match status" value="1"/>
</dbReference>
<keyword evidence="2" id="KW-1185">Reference proteome</keyword>